<gene>
    <name evidence="4" type="ORF">SAY86_012152</name>
</gene>
<keyword evidence="1" id="KW-0479">Metal-binding</keyword>
<dbReference type="GO" id="GO:0006623">
    <property type="term" value="P:protein targeting to vacuole"/>
    <property type="evidence" value="ECO:0007669"/>
    <property type="project" value="InterPro"/>
</dbReference>
<evidence type="ECO:0000259" key="3">
    <source>
        <dbReference type="PROSITE" id="PS50089"/>
    </source>
</evidence>
<feature type="domain" description="RING-type" evidence="3">
    <location>
        <begin position="71"/>
        <end position="119"/>
    </location>
</feature>
<name>A0AAN7LRP0_TRANT</name>
<evidence type="ECO:0000256" key="1">
    <source>
        <dbReference type="PROSITE-ProRule" id="PRU00175"/>
    </source>
</evidence>
<dbReference type="GO" id="GO:0034058">
    <property type="term" value="P:endosomal vesicle fusion"/>
    <property type="evidence" value="ECO:0007669"/>
    <property type="project" value="TreeGrafter"/>
</dbReference>
<dbReference type="InterPro" id="IPR001841">
    <property type="entry name" value="Znf_RING"/>
</dbReference>
<evidence type="ECO:0000313" key="5">
    <source>
        <dbReference type="Proteomes" id="UP001346149"/>
    </source>
</evidence>
<organism evidence="4 5">
    <name type="scientific">Trapa natans</name>
    <name type="common">Water chestnut</name>
    <dbReference type="NCBI Taxonomy" id="22666"/>
    <lineage>
        <taxon>Eukaryota</taxon>
        <taxon>Viridiplantae</taxon>
        <taxon>Streptophyta</taxon>
        <taxon>Embryophyta</taxon>
        <taxon>Tracheophyta</taxon>
        <taxon>Spermatophyta</taxon>
        <taxon>Magnoliopsida</taxon>
        <taxon>eudicotyledons</taxon>
        <taxon>Gunneridae</taxon>
        <taxon>Pentapetalae</taxon>
        <taxon>rosids</taxon>
        <taxon>malvids</taxon>
        <taxon>Myrtales</taxon>
        <taxon>Lythraceae</taxon>
        <taxon>Trapa</taxon>
    </lineage>
</organism>
<dbReference type="Proteomes" id="UP001346149">
    <property type="component" value="Unassembled WGS sequence"/>
</dbReference>
<dbReference type="PROSITE" id="PS50089">
    <property type="entry name" value="ZF_RING_2"/>
    <property type="match status" value="1"/>
</dbReference>
<dbReference type="InterPro" id="IPR045111">
    <property type="entry name" value="Vps41/Vps8"/>
</dbReference>
<dbReference type="AlphaFoldDB" id="A0AAN7LRP0"/>
<evidence type="ECO:0000256" key="2">
    <source>
        <dbReference type="SAM" id="MobiDB-lite"/>
    </source>
</evidence>
<accession>A0AAN7LRP0</accession>
<comment type="caution">
    <text evidence="4">The sequence shown here is derived from an EMBL/GenBank/DDBJ whole genome shotgun (WGS) entry which is preliminary data.</text>
</comment>
<dbReference type="PANTHER" id="PTHR12616">
    <property type="entry name" value="VACUOLAR PROTEIN SORTING VPS41"/>
    <property type="match status" value="1"/>
</dbReference>
<dbReference type="GO" id="GO:0005770">
    <property type="term" value="C:late endosome"/>
    <property type="evidence" value="ECO:0007669"/>
    <property type="project" value="TreeGrafter"/>
</dbReference>
<proteinExistence type="predicted"/>
<keyword evidence="1" id="KW-0862">Zinc</keyword>
<sequence length="265" mass="28876">MGVVGLDAGWKLFNEGTSLIDGVVVFVTLQTVLVVRVIRIGLTLIEDDTFYSMSILKKGASHGYAPRSQLCCICNGSLTKNYPCSCICIFSCGHDTHAHCESIESRASSKDISSSCPVCMHKKSEKSRNRSYLGGNCPVRKSSSRHSKREGTTNAVGRRDNHDPMDSSYGTPQISRYDLLTTPQKNHGLSQIENLPPLRLAPPAVYHEKVGKGNAFLAGESSSIVAKTDTLTGSTVHLKELRVKGSSIQFPLKSSIFVRERTNKG</sequence>
<reference evidence="4 5" key="1">
    <citation type="journal article" date="2023" name="Hortic Res">
        <title>Pangenome of water caltrop reveals structural variations and asymmetric subgenome divergence after allopolyploidization.</title>
        <authorList>
            <person name="Zhang X."/>
            <person name="Chen Y."/>
            <person name="Wang L."/>
            <person name="Yuan Y."/>
            <person name="Fang M."/>
            <person name="Shi L."/>
            <person name="Lu R."/>
            <person name="Comes H.P."/>
            <person name="Ma Y."/>
            <person name="Chen Y."/>
            <person name="Huang G."/>
            <person name="Zhou Y."/>
            <person name="Zheng Z."/>
            <person name="Qiu Y."/>
        </authorList>
    </citation>
    <scope>NUCLEOTIDE SEQUENCE [LARGE SCALE GENOMIC DNA]</scope>
    <source>
        <strain evidence="4">F231</strain>
    </source>
</reference>
<keyword evidence="5" id="KW-1185">Reference proteome</keyword>
<evidence type="ECO:0000313" key="4">
    <source>
        <dbReference type="EMBL" id="KAK4794158.1"/>
    </source>
</evidence>
<keyword evidence="1" id="KW-0863">Zinc-finger</keyword>
<protein>
    <recommendedName>
        <fullName evidence="3">RING-type domain-containing protein</fullName>
    </recommendedName>
</protein>
<dbReference type="GO" id="GO:0008270">
    <property type="term" value="F:zinc ion binding"/>
    <property type="evidence" value="ECO:0007669"/>
    <property type="project" value="UniProtKB-KW"/>
</dbReference>
<dbReference type="GO" id="GO:0030897">
    <property type="term" value="C:HOPS complex"/>
    <property type="evidence" value="ECO:0007669"/>
    <property type="project" value="TreeGrafter"/>
</dbReference>
<dbReference type="EMBL" id="JAXQNO010000007">
    <property type="protein sequence ID" value="KAK4794158.1"/>
    <property type="molecule type" value="Genomic_DNA"/>
</dbReference>
<feature type="region of interest" description="Disordered" evidence="2">
    <location>
        <begin position="127"/>
        <end position="172"/>
    </location>
</feature>
<dbReference type="PANTHER" id="PTHR12616:SF8">
    <property type="entry name" value="VACUOLAR PROTEIN SORTING-ASSOCIATED PROTEIN 8 HOMOLOG"/>
    <property type="match status" value="1"/>
</dbReference>